<keyword evidence="3" id="KW-1185">Reference proteome</keyword>
<sequence length="115" mass="12299">MGGGSSSSKSTRGVRGGGGGGSISGGSVPRGFRKLPHGYRHDFIRQNIVRVPEEDVTTRYGRGYAAATYPHRPRLSPIPDRTSTMRSASIGLSSHSSGRRRPSVQDSGYFSFASR</sequence>
<evidence type="ECO:0000313" key="3">
    <source>
        <dbReference type="Proteomes" id="UP001476247"/>
    </source>
</evidence>
<feature type="compositionally biased region" description="Gly residues" evidence="1">
    <location>
        <begin position="14"/>
        <end position="24"/>
    </location>
</feature>
<proteinExistence type="predicted"/>
<feature type="region of interest" description="Disordered" evidence="1">
    <location>
        <begin position="1"/>
        <end position="35"/>
    </location>
</feature>
<reference evidence="2 3" key="1">
    <citation type="submission" date="2024-04" db="EMBL/GenBank/DDBJ databases">
        <title>genome sequences of Mucor flavus KT1a and Helicostylum pulchrum KT1b strains isolation_sourced from the surface of a dry-aged beef.</title>
        <authorList>
            <person name="Toyotome T."/>
            <person name="Hosono M."/>
            <person name="Torimaru M."/>
            <person name="Fukuda K."/>
            <person name="Mikami N."/>
        </authorList>
    </citation>
    <scope>NUCLEOTIDE SEQUENCE [LARGE SCALE GENOMIC DNA]</scope>
    <source>
        <strain evidence="2 3">KT1b</strain>
    </source>
</reference>
<feature type="compositionally biased region" description="Low complexity" evidence="1">
    <location>
        <begin position="86"/>
        <end position="96"/>
    </location>
</feature>
<dbReference type="EMBL" id="BAABUJ010000024">
    <property type="protein sequence ID" value="GAA5802623.1"/>
    <property type="molecule type" value="Genomic_DNA"/>
</dbReference>
<feature type="compositionally biased region" description="Polar residues" evidence="1">
    <location>
        <begin position="104"/>
        <end position="115"/>
    </location>
</feature>
<evidence type="ECO:0000313" key="2">
    <source>
        <dbReference type="EMBL" id="GAA5802623.1"/>
    </source>
</evidence>
<organism evidence="2 3">
    <name type="scientific">Helicostylum pulchrum</name>
    <dbReference type="NCBI Taxonomy" id="562976"/>
    <lineage>
        <taxon>Eukaryota</taxon>
        <taxon>Fungi</taxon>
        <taxon>Fungi incertae sedis</taxon>
        <taxon>Mucoromycota</taxon>
        <taxon>Mucoromycotina</taxon>
        <taxon>Mucoromycetes</taxon>
        <taxon>Mucorales</taxon>
        <taxon>Mucorineae</taxon>
        <taxon>Mucoraceae</taxon>
        <taxon>Helicostylum</taxon>
    </lineage>
</organism>
<comment type="caution">
    <text evidence="2">The sequence shown here is derived from an EMBL/GenBank/DDBJ whole genome shotgun (WGS) entry which is preliminary data.</text>
</comment>
<protein>
    <submittedName>
        <fullName evidence="2">Uncharacterized protein</fullName>
    </submittedName>
</protein>
<feature type="compositionally biased region" description="Low complexity" evidence="1">
    <location>
        <begin position="1"/>
        <end position="13"/>
    </location>
</feature>
<accession>A0ABP9Y705</accession>
<feature type="region of interest" description="Disordered" evidence="1">
    <location>
        <begin position="67"/>
        <end position="115"/>
    </location>
</feature>
<dbReference type="Proteomes" id="UP001476247">
    <property type="component" value="Unassembled WGS sequence"/>
</dbReference>
<evidence type="ECO:0000256" key="1">
    <source>
        <dbReference type="SAM" id="MobiDB-lite"/>
    </source>
</evidence>
<name>A0ABP9Y705_9FUNG</name>
<gene>
    <name evidence="2" type="ORF">HPULCUR_008095</name>
</gene>